<dbReference type="InterPro" id="IPR036513">
    <property type="entry name" value="STAS_dom_sf"/>
</dbReference>
<dbReference type="Proteomes" id="UP000706151">
    <property type="component" value="Unassembled WGS sequence"/>
</dbReference>
<dbReference type="GO" id="GO:0005548">
    <property type="term" value="F:phospholipid transporter activity"/>
    <property type="evidence" value="ECO:0007669"/>
    <property type="project" value="TreeGrafter"/>
</dbReference>
<keyword evidence="1" id="KW-1003">Cell membrane</keyword>
<comment type="similarity">
    <text evidence="1">Belongs to the MlaE permease family.</text>
</comment>
<evidence type="ECO:0000313" key="3">
    <source>
        <dbReference type="EMBL" id="MBK7954660.1"/>
    </source>
</evidence>
<feature type="transmembrane region" description="Helical" evidence="1">
    <location>
        <begin position="169"/>
        <end position="187"/>
    </location>
</feature>
<name>A0A935T7Y2_9PROT</name>
<feature type="transmembrane region" description="Helical" evidence="1">
    <location>
        <begin position="199"/>
        <end position="223"/>
    </location>
</feature>
<keyword evidence="1" id="KW-1133">Transmembrane helix</keyword>
<feature type="domain" description="MlaB-like STAS" evidence="2">
    <location>
        <begin position="19"/>
        <end position="98"/>
    </location>
</feature>
<accession>A0A935T7Y2</accession>
<dbReference type="EMBL" id="JADJOT010000009">
    <property type="protein sequence ID" value="MBK7954660.1"/>
    <property type="molecule type" value="Genomic_DNA"/>
</dbReference>
<reference evidence="3 4" key="1">
    <citation type="submission" date="2020-10" db="EMBL/GenBank/DDBJ databases">
        <title>Connecting structure to function with the recovery of over 1000 high-quality activated sludge metagenome-assembled genomes encoding full-length rRNA genes using long-read sequencing.</title>
        <authorList>
            <person name="Singleton C.M."/>
            <person name="Petriglieri F."/>
            <person name="Kristensen J.M."/>
            <person name="Kirkegaard R.H."/>
            <person name="Michaelsen T.Y."/>
            <person name="Andersen M.H."/>
            <person name="Karst S.M."/>
            <person name="Dueholm M.S."/>
            <person name="Nielsen P.H."/>
            <person name="Albertsen M."/>
        </authorList>
    </citation>
    <scope>NUCLEOTIDE SEQUENCE [LARGE SCALE GENOMIC DNA]</scope>
    <source>
        <strain evidence="3">Fred_18-Q3-R57-64_BAT3C.720</strain>
    </source>
</reference>
<sequence>MDSLLLTPAAITQSTPEQLALSGDWTARGLGAIGQQLDELSVSARLAMVVDGSRIVALDTAGAWVMQKLLRSLRGEAGVVRVSDLRPEFAGLLEVVGPQPVDQGVPAVSKRASTLEHLGRSAEAAAAQAIALLGFVGEIALAFAGCVTRPARLRWRPILYNLRSAGFDALPIVGLLSFLLGIVVAYQGADQLRQYGTNIFIADLVGLSMLREFAPLITAIIIAGRSGSAYAAQIGTMSVTEEIDALRTLGMAPLDILVLPKILALLIALPLLTVFADVLGVFGGMLMARAQLAVGFGEFLDRFVKAVSVTAYLIGICKAPVFAIIIAVIGCFQGLRTRGGADSVGRQTTRSVVQSTFLVIVADALFSVVFSALDL</sequence>
<organism evidence="3 4">
    <name type="scientific">Candidatus Accumulibacter affinis</name>
    <dbReference type="NCBI Taxonomy" id="2954384"/>
    <lineage>
        <taxon>Bacteria</taxon>
        <taxon>Pseudomonadati</taxon>
        <taxon>Pseudomonadota</taxon>
        <taxon>Betaproteobacteria</taxon>
        <taxon>Candidatus Accumulibacter</taxon>
    </lineage>
</organism>
<dbReference type="PANTHER" id="PTHR30188">
    <property type="entry name" value="ABC TRANSPORTER PERMEASE PROTEIN-RELATED"/>
    <property type="match status" value="1"/>
</dbReference>
<evidence type="ECO:0000256" key="1">
    <source>
        <dbReference type="RuleBase" id="RU362044"/>
    </source>
</evidence>
<comment type="caution">
    <text evidence="3">The sequence shown here is derived from an EMBL/GenBank/DDBJ whole genome shotgun (WGS) entry which is preliminary data.</text>
</comment>
<dbReference type="NCBIfam" id="TIGR00056">
    <property type="entry name" value="MlaE family lipid ABC transporter permease subunit"/>
    <property type="match status" value="1"/>
</dbReference>
<gene>
    <name evidence="3" type="ORF">IPK02_12285</name>
</gene>
<proteinExistence type="inferred from homology"/>
<comment type="subcellular location">
    <subcellularLocation>
        <location evidence="1">Cell inner membrane</location>
        <topology evidence="1">Multi-pass membrane protein</topology>
    </subcellularLocation>
</comment>
<feature type="transmembrane region" description="Helical" evidence="1">
    <location>
        <begin position="125"/>
        <end position="148"/>
    </location>
</feature>
<evidence type="ECO:0000259" key="2">
    <source>
        <dbReference type="Pfam" id="PF13466"/>
    </source>
</evidence>
<keyword evidence="1" id="KW-0997">Cell inner membrane</keyword>
<dbReference type="InterPro" id="IPR003453">
    <property type="entry name" value="ABC_MlaE_roteobac"/>
</dbReference>
<dbReference type="AlphaFoldDB" id="A0A935T7Y2"/>
<feature type="transmembrane region" description="Helical" evidence="1">
    <location>
        <begin position="306"/>
        <end position="332"/>
    </location>
</feature>
<feature type="transmembrane region" description="Helical" evidence="1">
    <location>
        <begin position="262"/>
        <end position="286"/>
    </location>
</feature>
<dbReference type="InterPro" id="IPR030802">
    <property type="entry name" value="Permease_MalE"/>
</dbReference>
<protein>
    <submittedName>
        <fullName evidence="3">MlaE family lipid ABC transporter permease subunit</fullName>
    </submittedName>
</protein>
<dbReference type="Pfam" id="PF02405">
    <property type="entry name" value="MlaE"/>
    <property type="match status" value="1"/>
</dbReference>
<dbReference type="InterPro" id="IPR058548">
    <property type="entry name" value="MlaB-like_STAS"/>
</dbReference>
<dbReference type="GO" id="GO:0043190">
    <property type="term" value="C:ATP-binding cassette (ABC) transporter complex"/>
    <property type="evidence" value="ECO:0007669"/>
    <property type="project" value="InterPro"/>
</dbReference>
<keyword evidence="1" id="KW-0812">Transmembrane</keyword>
<evidence type="ECO:0000313" key="4">
    <source>
        <dbReference type="Proteomes" id="UP000706151"/>
    </source>
</evidence>
<feature type="transmembrane region" description="Helical" evidence="1">
    <location>
        <begin position="352"/>
        <end position="373"/>
    </location>
</feature>
<dbReference type="PANTHER" id="PTHR30188:SF3">
    <property type="entry name" value="ABC TRANSPORTER PERMEASE"/>
    <property type="match status" value="1"/>
</dbReference>
<dbReference type="Pfam" id="PF13466">
    <property type="entry name" value="STAS_2"/>
    <property type="match status" value="1"/>
</dbReference>
<keyword evidence="1" id="KW-0472">Membrane</keyword>
<dbReference type="SUPFAM" id="SSF52091">
    <property type="entry name" value="SpoIIaa-like"/>
    <property type="match status" value="1"/>
</dbReference>